<comment type="similarity">
    <text evidence="1">Belongs to the ATP-dependent AMP-binding enzyme family.</text>
</comment>
<keyword evidence="4" id="KW-0443">Lipid metabolism</keyword>
<feature type="domain" description="AMP-binding enzyme C-terminal" evidence="6">
    <location>
        <begin position="451"/>
        <end position="527"/>
    </location>
</feature>
<dbReference type="InterPro" id="IPR000873">
    <property type="entry name" value="AMP-dep_synth/lig_dom"/>
</dbReference>
<evidence type="ECO:0000256" key="3">
    <source>
        <dbReference type="ARBA" id="ARBA00022832"/>
    </source>
</evidence>
<dbReference type="Gene3D" id="3.30.300.30">
    <property type="match status" value="1"/>
</dbReference>
<gene>
    <name evidence="7" type="ORF">CCUS01_11542</name>
</gene>
<reference evidence="7" key="1">
    <citation type="submission" date="2016-11" db="EMBL/GenBank/DDBJ databases">
        <title>The genome sequence of Colletotrichum cuscutae.</title>
        <authorList>
            <person name="Baroncelli R."/>
        </authorList>
    </citation>
    <scope>NUCLEOTIDE SEQUENCE</scope>
    <source>
        <strain evidence="7">IMI 304802</strain>
    </source>
</reference>
<dbReference type="Proteomes" id="UP001239213">
    <property type="component" value="Unassembled WGS sequence"/>
</dbReference>
<name>A0AAI9U1E3_9PEZI</name>
<keyword evidence="2" id="KW-0436">Ligase</keyword>
<evidence type="ECO:0000256" key="2">
    <source>
        <dbReference type="ARBA" id="ARBA00022598"/>
    </source>
</evidence>
<dbReference type="InterPro" id="IPR042099">
    <property type="entry name" value="ANL_N_sf"/>
</dbReference>
<dbReference type="Pfam" id="PF00501">
    <property type="entry name" value="AMP-binding"/>
    <property type="match status" value="1"/>
</dbReference>
<dbReference type="PROSITE" id="PS00455">
    <property type="entry name" value="AMP_BINDING"/>
    <property type="match status" value="1"/>
</dbReference>
<evidence type="ECO:0000256" key="1">
    <source>
        <dbReference type="ARBA" id="ARBA00006432"/>
    </source>
</evidence>
<accession>A0AAI9U1E3</accession>
<sequence length="542" mass="60025">MSSPPSRLKNILGHLLSSSTAKVDEPRPNHHIHQLSPTFFLERAAAIEPDAEAIFHVTANGRTLRRSYIEFADRARGLAYYLKKHGFKRVGILAPNTPAFLESIFGIAAAGGVNVGVNYRLKPDDITYIFDFAEVDSIIVDQEFVHLLDEFKEKHPQVPLIIDTDTDYTEGALSGPFDDAVLEGLQYDQQHGQGWAGLHSQCGNEDDMLAIPFTSGTTSRPKGVVYTHRGAYLAAVGNVIESGLNYHTGRCKYMTMDFYHLAMDFTHVPRRWLDIPLGGNGSNEAEKLPQEVRVTVAASPPSAHLFEQMTKLNLFPVHVYGMTETYGPITKGYHMPSWETLPTNEKYAKMARQGHGFLTSLPIRIIKTDQPEGVLIDVAKDGKEIGEIVFFGNICAKEYFKDAEATKKLFDGGALHSGDLAVWHPDGSAQILDRAKDIIISGGENISSVALEGMLVQHPDLLEAAVVAVPDSHWGERPKAYVTVKEGKSLKGEDLISWAKHQSNISKFMVPREVEVVDELPKTSTGKLKKNVLREWAKGKRE</sequence>
<evidence type="ECO:0000259" key="6">
    <source>
        <dbReference type="Pfam" id="PF13193"/>
    </source>
</evidence>
<dbReference type="SUPFAM" id="SSF56801">
    <property type="entry name" value="Acetyl-CoA synthetase-like"/>
    <property type="match status" value="1"/>
</dbReference>
<evidence type="ECO:0000313" key="8">
    <source>
        <dbReference type="Proteomes" id="UP001239213"/>
    </source>
</evidence>
<evidence type="ECO:0000256" key="4">
    <source>
        <dbReference type="ARBA" id="ARBA00023098"/>
    </source>
</evidence>
<evidence type="ECO:0000313" key="7">
    <source>
        <dbReference type="EMBL" id="KAK1448581.1"/>
    </source>
</evidence>
<proteinExistence type="inferred from homology"/>
<protein>
    <submittedName>
        <fullName evidence="7">AMP-binding enzyme</fullName>
    </submittedName>
</protein>
<dbReference type="Pfam" id="PF13193">
    <property type="entry name" value="AMP-binding_C"/>
    <property type="match status" value="1"/>
</dbReference>
<dbReference type="Gene3D" id="3.40.50.12780">
    <property type="entry name" value="N-terminal domain of ligase-like"/>
    <property type="match status" value="2"/>
</dbReference>
<dbReference type="GO" id="GO:0016874">
    <property type="term" value="F:ligase activity"/>
    <property type="evidence" value="ECO:0007669"/>
    <property type="project" value="UniProtKB-KW"/>
</dbReference>
<dbReference type="InterPro" id="IPR020845">
    <property type="entry name" value="AMP-binding_CS"/>
</dbReference>
<dbReference type="PANTHER" id="PTHR43859:SF4">
    <property type="entry name" value="BUTANOATE--COA LIGASE AAE1-RELATED"/>
    <property type="match status" value="1"/>
</dbReference>
<feature type="domain" description="AMP-dependent synthetase/ligase" evidence="5">
    <location>
        <begin position="41"/>
        <end position="260"/>
    </location>
</feature>
<dbReference type="EMBL" id="MPDP01000306">
    <property type="protein sequence ID" value="KAK1448581.1"/>
    <property type="molecule type" value="Genomic_DNA"/>
</dbReference>
<dbReference type="InterPro" id="IPR045851">
    <property type="entry name" value="AMP-bd_C_sf"/>
</dbReference>
<keyword evidence="3" id="KW-0276">Fatty acid metabolism</keyword>
<dbReference type="InterPro" id="IPR025110">
    <property type="entry name" value="AMP-bd_C"/>
</dbReference>
<organism evidence="7 8">
    <name type="scientific">Colletotrichum cuscutae</name>
    <dbReference type="NCBI Taxonomy" id="1209917"/>
    <lineage>
        <taxon>Eukaryota</taxon>
        <taxon>Fungi</taxon>
        <taxon>Dikarya</taxon>
        <taxon>Ascomycota</taxon>
        <taxon>Pezizomycotina</taxon>
        <taxon>Sordariomycetes</taxon>
        <taxon>Hypocreomycetidae</taxon>
        <taxon>Glomerellales</taxon>
        <taxon>Glomerellaceae</taxon>
        <taxon>Colletotrichum</taxon>
        <taxon>Colletotrichum acutatum species complex</taxon>
    </lineage>
</organism>
<dbReference type="FunFam" id="3.30.300.30:FF:000008">
    <property type="entry name" value="2,3-dihydroxybenzoate-AMP ligase"/>
    <property type="match status" value="1"/>
</dbReference>
<dbReference type="GO" id="GO:0006631">
    <property type="term" value="P:fatty acid metabolic process"/>
    <property type="evidence" value="ECO:0007669"/>
    <property type="project" value="UniProtKB-KW"/>
</dbReference>
<evidence type="ECO:0000259" key="5">
    <source>
        <dbReference type="Pfam" id="PF00501"/>
    </source>
</evidence>
<dbReference type="PANTHER" id="PTHR43859">
    <property type="entry name" value="ACYL-ACTIVATING ENZYME"/>
    <property type="match status" value="1"/>
</dbReference>
<dbReference type="AlphaFoldDB" id="A0AAI9U1E3"/>
<comment type="caution">
    <text evidence="7">The sequence shown here is derived from an EMBL/GenBank/DDBJ whole genome shotgun (WGS) entry which is preliminary data.</text>
</comment>
<keyword evidence="8" id="KW-1185">Reference proteome</keyword>